<dbReference type="EMBL" id="JBHUDK010000004">
    <property type="protein sequence ID" value="MFD1598336.1"/>
    <property type="molecule type" value="Genomic_DNA"/>
</dbReference>
<proteinExistence type="predicted"/>
<accession>A0ABD6CJT2</accession>
<comment type="caution">
    <text evidence="2">The sequence shown here is derived from an EMBL/GenBank/DDBJ whole genome shotgun (WGS) entry which is preliminary data.</text>
</comment>
<evidence type="ECO:0000313" key="3">
    <source>
        <dbReference type="Proteomes" id="UP001597085"/>
    </source>
</evidence>
<dbReference type="Proteomes" id="UP001597085">
    <property type="component" value="Unassembled WGS sequence"/>
</dbReference>
<evidence type="ECO:0000259" key="1">
    <source>
        <dbReference type="Pfam" id="PF18545"/>
    </source>
</evidence>
<evidence type="ECO:0000313" key="2">
    <source>
        <dbReference type="EMBL" id="MFD1598336.1"/>
    </source>
</evidence>
<name>A0ABD6CJT2_9EURY</name>
<keyword evidence="3" id="KW-1185">Reference proteome</keyword>
<dbReference type="Pfam" id="PF18545">
    <property type="entry name" value="HalOD1"/>
    <property type="match status" value="1"/>
</dbReference>
<dbReference type="InterPro" id="IPR040624">
    <property type="entry name" value="HalOD1"/>
</dbReference>
<gene>
    <name evidence="2" type="ORF">ACFSBX_05135</name>
</gene>
<reference evidence="2 3" key="1">
    <citation type="journal article" date="2019" name="Int. J. Syst. Evol. Microbiol.">
        <title>The Global Catalogue of Microorganisms (GCM) 10K type strain sequencing project: providing services to taxonomists for standard genome sequencing and annotation.</title>
        <authorList>
            <consortium name="The Broad Institute Genomics Platform"/>
            <consortium name="The Broad Institute Genome Sequencing Center for Infectious Disease"/>
            <person name="Wu L."/>
            <person name="Ma J."/>
        </authorList>
    </citation>
    <scope>NUCLEOTIDE SEQUENCE [LARGE SCALE GENOMIC DNA]</scope>
    <source>
        <strain evidence="2 3">CGMCC 1.12121</strain>
    </source>
</reference>
<organism evidence="2 3">
    <name type="scientific">Halobellus rarus</name>
    <dbReference type="NCBI Taxonomy" id="1126237"/>
    <lineage>
        <taxon>Archaea</taxon>
        <taxon>Methanobacteriati</taxon>
        <taxon>Methanobacteriota</taxon>
        <taxon>Stenosarchaea group</taxon>
        <taxon>Halobacteria</taxon>
        <taxon>Halobacteriales</taxon>
        <taxon>Haloferacaceae</taxon>
        <taxon>Halobellus</taxon>
    </lineage>
</organism>
<feature type="domain" description="Halobacterial output" evidence="1">
    <location>
        <begin position="8"/>
        <end position="72"/>
    </location>
</feature>
<sequence>MPQCGEPESLTEEVILQVAESEDTSPMELSPLAEVIDPDALETVVSSDSVIEVSFRYEGYTVIIDRNGNVTLQG</sequence>
<dbReference type="RefSeq" id="WP_256422595.1">
    <property type="nucleotide sequence ID" value="NZ_JANHDI010000013.1"/>
</dbReference>
<protein>
    <submittedName>
        <fullName evidence="2">HalOD1 output domain-containing protein</fullName>
    </submittedName>
</protein>
<dbReference type="AlphaFoldDB" id="A0ABD6CJT2"/>